<sequence length="157" mass="17558">MPLERTEMVFQNSFPLALDVNEAYALDLDIPTKRPPPLVMVQDNQTINVEESDGQLLSGCLVYCESSALDHAATDIVDKLFRLADQDCDGILTPDQAMEFLANLSNARPRSGIDKSNLEWLEQVFRQTVGNEKEIRRDDFKKIVISKNVGDSILSAT</sequence>
<name>A0ABN7NZQ2_TIMPD</name>
<accession>A0ABN7NZQ2</accession>
<comment type="caution">
    <text evidence="2">The sequence shown here is derived from an EMBL/GenBank/DDBJ whole genome shotgun (WGS) entry which is preliminary data.</text>
</comment>
<organism evidence="2 3">
    <name type="scientific">Timema podura</name>
    <name type="common">Walking stick</name>
    <dbReference type="NCBI Taxonomy" id="61482"/>
    <lineage>
        <taxon>Eukaryota</taxon>
        <taxon>Metazoa</taxon>
        <taxon>Ecdysozoa</taxon>
        <taxon>Arthropoda</taxon>
        <taxon>Hexapoda</taxon>
        <taxon>Insecta</taxon>
        <taxon>Pterygota</taxon>
        <taxon>Neoptera</taxon>
        <taxon>Polyneoptera</taxon>
        <taxon>Phasmatodea</taxon>
        <taxon>Timematodea</taxon>
        <taxon>Timematoidea</taxon>
        <taxon>Timematidae</taxon>
        <taxon>Timema</taxon>
    </lineage>
</organism>
<dbReference type="Proteomes" id="UP001153148">
    <property type="component" value="Unassembled WGS sequence"/>
</dbReference>
<dbReference type="InterPro" id="IPR011992">
    <property type="entry name" value="EF-hand-dom_pair"/>
</dbReference>
<reference evidence="2" key="1">
    <citation type="submission" date="2021-03" db="EMBL/GenBank/DDBJ databases">
        <authorList>
            <person name="Tran Van P."/>
        </authorList>
    </citation>
    <scope>NUCLEOTIDE SEQUENCE</scope>
</reference>
<gene>
    <name evidence="2" type="ORF">TPAB3V08_LOCUS5621</name>
</gene>
<evidence type="ECO:0000259" key="1">
    <source>
        <dbReference type="PROSITE" id="PS50222"/>
    </source>
</evidence>
<proteinExistence type="predicted"/>
<evidence type="ECO:0000313" key="3">
    <source>
        <dbReference type="Proteomes" id="UP001153148"/>
    </source>
</evidence>
<dbReference type="PROSITE" id="PS50222">
    <property type="entry name" value="EF_HAND_2"/>
    <property type="match status" value="1"/>
</dbReference>
<evidence type="ECO:0000313" key="2">
    <source>
        <dbReference type="EMBL" id="CAG2058652.1"/>
    </source>
</evidence>
<keyword evidence="3" id="KW-1185">Reference proteome</keyword>
<feature type="domain" description="EF-hand" evidence="1">
    <location>
        <begin position="72"/>
        <end position="107"/>
    </location>
</feature>
<dbReference type="EMBL" id="CAJPIN010007710">
    <property type="protein sequence ID" value="CAG2058652.1"/>
    <property type="molecule type" value="Genomic_DNA"/>
</dbReference>
<dbReference type="SUPFAM" id="SSF47473">
    <property type="entry name" value="EF-hand"/>
    <property type="match status" value="1"/>
</dbReference>
<protein>
    <recommendedName>
        <fullName evidence="1">EF-hand domain-containing protein</fullName>
    </recommendedName>
</protein>
<dbReference type="InterPro" id="IPR002048">
    <property type="entry name" value="EF_hand_dom"/>
</dbReference>